<protein>
    <submittedName>
        <fullName evidence="2">Uncharacterized protein</fullName>
    </submittedName>
</protein>
<accession>A0ABD2ZMD8</accession>
<name>A0ABD2ZMD8_9GENT</name>
<keyword evidence="1" id="KW-0812">Transmembrane</keyword>
<organism evidence="2 3">
    <name type="scientific">Cinchona calisaya</name>
    <dbReference type="NCBI Taxonomy" id="153742"/>
    <lineage>
        <taxon>Eukaryota</taxon>
        <taxon>Viridiplantae</taxon>
        <taxon>Streptophyta</taxon>
        <taxon>Embryophyta</taxon>
        <taxon>Tracheophyta</taxon>
        <taxon>Spermatophyta</taxon>
        <taxon>Magnoliopsida</taxon>
        <taxon>eudicotyledons</taxon>
        <taxon>Gunneridae</taxon>
        <taxon>Pentapetalae</taxon>
        <taxon>asterids</taxon>
        <taxon>lamiids</taxon>
        <taxon>Gentianales</taxon>
        <taxon>Rubiaceae</taxon>
        <taxon>Cinchonoideae</taxon>
        <taxon>Cinchoneae</taxon>
        <taxon>Cinchona</taxon>
    </lineage>
</organism>
<keyword evidence="1" id="KW-1133">Transmembrane helix</keyword>
<comment type="caution">
    <text evidence="2">The sequence shown here is derived from an EMBL/GenBank/DDBJ whole genome shotgun (WGS) entry which is preliminary data.</text>
</comment>
<feature type="transmembrane region" description="Helical" evidence="1">
    <location>
        <begin position="38"/>
        <end position="64"/>
    </location>
</feature>
<dbReference type="Proteomes" id="UP001630127">
    <property type="component" value="Unassembled WGS sequence"/>
</dbReference>
<keyword evidence="3" id="KW-1185">Reference proteome</keyword>
<dbReference type="EMBL" id="JBJUIK010000008">
    <property type="protein sequence ID" value="KAL3520031.1"/>
    <property type="molecule type" value="Genomic_DNA"/>
</dbReference>
<reference evidence="2 3" key="1">
    <citation type="submission" date="2024-11" db="EMBL/GenBank/DDBJ databases">
        <title>A near-complete genome assembly of Cinchona calisaya.</title>
        <authorList>
            <person name="Lian D.C."/>
            <person name="Zhao X.W."/>
            <person name="Wei L."/>
        </authorList>
    </citation>
    <scope>NUCLEOTIDE SEQUENCE [LARGE SCALE GENOMIC DNA]</scope>
    <source>
        <tissue evidence="2">Nenye</tissue>
    </source>
</reference>
<keyword evidence="1" id="KW-0472">Membrane</keyword>
<sequence>MVVNTLFQRYELISVFCVEILSFEHLKKLYKFNSEFRIIFSVHFAYFLFNFNSFNLVFDLVIVLNREGIQILGFQFQFVEHCLDKSVQALVDNHLHVVKSNLNCCVSMLHDFQHFTFVQSNLDKFVGLVNFVYQFRISNKVNFKIFKFCPSQVKFL</sequence>
<evidence type="ECO:0000313" key="3">
    <source>
        <dbReference type="Proteomes" id="UP001630127"/>
    </source>
</evidence>
<gene>
    <name evidence="2" type="ORF">ACH5RR_018180</name>
</gene>
<proteinExistence type="predicted"/>
<evidence type="ECO:0000313" key="2">
    <source>
        <dbReference type="EMBL" id="KAL3520031.1"/>
    </source>
</evidence>
<evidence type="ECO:0000256" key="1">
    <source>
        <dbReference type="SAM" id="Phobius"/>
    </source>
</evidence>
<dbReference type="AlphaFoldDB" id="A0ABD2ZMD8"/>